<comment type="caution">
    <text evidence="5">The sequence shown here is derived from an EMBL/GenBank/DDBJ whole genome shotgun (WGS) entry which is preliminary data.</text>
</comment>
<dbReference type="InterPro" id="IPR000719">
    <property type="entry name" value="Prot_kinase_dom"/>
</dbReference>
<feature type="region of interest" description="Disordered" evidence="3">
    <location>
        <begin position="1712"/>
        <end position="1778"/>
    </location>
</feature>
<reference evidence="5" key="1">
    <citation type="submission" date="2016-10" db="EMBL/GenBank/DDBJ databases">
        <authorList>
            <person name="Benchimol M."/>
            <person name="Almeida L.G."/>
            <person name="Vasconcelos A.T."/>
            <person name="Perreira-Neves A."/>
            <person name="Rosa I.A."/>
            <person name="Tasca T."/>
            <person name="Bogo M.R."/>
            <person name="de Souza W."/>
        </authorList>
    </citation>
    <scope>NUCLEOTIDE SEQUENCE [LARGE SCALE GENOMIC DNA]</scope>
    <source>
        <strain evidence="5">K</strain>
    </source>
</reference>
<evidence type="ECO:0000313" key="5">
    <source>
        <dbReference type="EMBL" id="OHS93503.1"/>
    </source>
</evidence>
<dbReference type="InterPro" id="IPR011990">
    <property type="entry name" value="TPR-like_helical_dom_sf"/>
</dbReference>
<keyword evidence="2" id="KW-0802">TPR repeat</keyword>
<evidence type="ECO:0000259" key="4">
    <source>
        <dbReference type="PROSITE" id="PS50011"/>
    </source>
</evidence>
<sequence>MNRETGIDRVAFNRVIYQIQNSTIYCIEDEDLTLLFSYWKYDYLRSFATENELKAVRSELSHHLDDRFAQYGVELNDSMTNSTFLFLTKEVSSVYYDLAPKPGVKVYNLDNVLNLWASHCLAEKTTFVNPEEGDSITNSEEPCLEIFNKDFDIHTSFQPNVVQEIEVLPNFKVNCLISTADDETVCKYISSLKTGKVSSIHFSNSPNCLTSYFSFCTGTDLIVLTNPTVVQMSAVVRKLASTFVVPCTQGDVTHLFFYDYLNKVSKLTERTQIVSVVEEIKNASNAIYTRPFIYDTTLTVSRFMNICQSTVLGYYIRSQYLVKAAAPSSFNKFSLSGFIFLRRITYNVGLYLQRSTGKLFAIKNFDSVFQFNQSVYAYKNKHMSCLIPCYGSIQENEHNYLVFAFASRGTLQDVLADHYLNLALSRKITIQLVFAIAYLHLTGMYPCNLRAENVVISWDYDVYLINFDEYQRALHRAPAQFDLYNLSSILYTLVSYEQATSLSTLTNNFGIITQLFELCRRSDATVSDLVSLILSSTRNLKNEEELINRLSDELPTRGHIIDVVPDELSLRYFKANCDCPSIVPFLKALRLGDCVAFHFVDENNTFVFASHTVCGTLTNASPEAINALLKKMEYTFIVPVQESDLRKLFTYFYFDILRSFCRGDELENVRSRIPSTIEQMNNFEDKNIIASTLAAFFTATHPEAVPLAINEPEESSKLAPSPLAPSPLEPMEQLQPVQMEPSPPSSPRNVSLLNPRFSIHNQINYDVPCIVEVFNDFYVKALFSSGDNQALRDFVQELGCDQVATVLFHKEYVCFVTVNHLLVINRFENVAINRVLYQIQNSIVYCIGEEDRSTLFNYWKFDLLKHFASEENLQRLRNDVAAESKALFTISLTADQTIIKSMTFSTLFYMAQDAVVAYYLIHCPDHELPNPRARAVPQQPQDASQTLDGTSFQTFLGVTDNTDVKKAFELYTQAAAKHDPAALFNLGLMYSRGEGIPKDKTRAAEYYTQAAALGNAKAQFNLGLMYAKGDGIAQNKAKAVELYTQAADQGSAKAQSNLGLMYSKGDGVDVDYDKAVELYTKAAEQGDADAQLNLGLMYDQGEGVPVNKARAVELYTQAADKGNAKAQFNLGVMYHKGEEGVPKDNEKAVELYSMAAAKGIAQAQFNLGVMYSKGDKNVPVNKEKAVQLFTMAAKQGDPDAQLNLGAMYAKGDGVEQNKEKTIELYTQAAEKGSAKAQFNLGVMYSKGDGVQQDKAKAVEYYEQAAKQRIPQAQFNLGVMYFKGDGIQKDKPRAAELFEEAANRGNSKALFNLAVMNQKGDGIPENKERALELYEKSAKFNNVDALLNLGVMYGEGEGCQKDKAKAIEYYTRAAELGNAKAQLNLGLMYHNGDGCEQDCEKARYYYEKAAAQGNAQAQLNLGLMYAVVNRERATQLLEKSADQGNADALLSLGNMYSGSDANKSRAVECYAAAAAQGNPEAQCKLGAMYLHGDGVEQDLDKAEQLLLESVTGGDFDEALLHLGDLYEMRGDSQRAADYFRRAAERGVPDAESRLSQQKSPMSKLFEDLDSRIRVIHTRHIDPTSEEYGDFKATLRNIEGIINIPTQHETKKGLSDCINVYTVANNVIKTTECNIDSFLRDETLRLEQQQGSRLPSLKRTGSGSVAQSHSNSSLGSLNNEPIEDEELSRLRYEVEALESQLSQLNQQILNSRQPRGINATGSNSSGLNVQVHQPTESPRRNSPRVSPREPRTPTSPGSRCPPSPRSARTKIKSLTRKAEEGDTQAQYALGACYALGEGVQVDKEKAFEFYKQAAESGNVNAQFAVAACYSYGKGTEVDKEKAFEFYKLAAEQGHAKAQFALGHFYAYGQGVEPDQDKAVEWYGKAADQGHYAAKKALDEDLLQDYDSNE</sequence>
<feature type="compositionally biased region" description="Polar residues" evidence="3">
    <location>
        <begin position="1717"/>
        <end position="1734"/>
    </location>
</feature>
<dbReference type="SUPFAM" id="SSF81901">
    <property type="entry name" value="HCP-like"/>
    <property type="match status" value="5"/>
</dbReference>
<feature type="region of interest" description="Disordered" evidence="3">
    <location>
        <begin position="1647"/>
        <end position="1679"/>
    </location>
</feature>
<dbReference type="VEuPathDB" id="TrichDB:TRFO_11696"/>
<protein>
    <recommendedName>
        <fullName evidence="4">Protein kinase domain-containing protein</fullName>
    </recommendedName>
</protein>
<dbReference type="InterPro" id="IPR006597">
    <property type="entry name" value="Sel1-like"/>
</dbReference>
<dbReference type="Pfam" id="PF08238">
    <property type="entry name" value="Sel1"/>
    <property type="match status" value="19"/>
</dbReference>
<accession>A0A1J4J5T0</accession>
<dbReference type="InterPro" id="IPR050767">
    <property type="entry name" value="Sel1_AlgK"/>
</dbReference>
<dbReference type="Proteomes" id="UP000179807">
    <property type="component" value="Unassembled WGS sequence"/>
</dbReference>
<evidence type="ECO:0000256" key="1">
    <source>
        <dbReference type="ARBA" id="ARBA00038101"/>
    </source>
</evidence>
<proteinExistence type="inferred from homology"/>
<dbReference type="PANTHER" id="PTHR11102">
    <property type="entry name" value="SEL-1-LIKE PROTEIN"/>
    <property type="match status" value="1"/>
</dbReference>
<dbReference type="SUPFAM" id="SSF56112">
    <property type="entry name" value="Protein kinase-like (PK-like)"/>
    <property type="match status" value="1"/>
</dbReference>
<dbReference type="GO" id="GO:0004672">
    <property type="term" value="F:protein kinase activity"/>
    <property type="evidence" value="ECO:0007669"/>
    <property type="project" value="InterPro"/>
</dbReference>
<dbReference type="Gene3D" id="1.10.510.10">
    <property type="entry name" value="Transferase(Phosphotransferase) domain 1"/>
    <property type="match status" value="1"/>
</dbReference>
<dbReference type="InterPro" id="IPR019734">
    <property type="entry name" value="TPR_rpt"/>
</dbReference>
<gene>
    <name evidence="5" type="ORF">TRFO_11696</name>
</gene>
<name>A0A1J4J5T0_9EUKA</name>
<evidence type="ECO:0000313" key="6">
    <source>
        <dbReference type="Proteomes" id="UP000179807"/>
    </source>
</evidence>
<dbReference type="Gene3D" id="1.25.40.10">
    <property type="entry name" value="Tetratricopeptide repeat domain"/>
    <property type="match status" value="5"/>
</dbReference>
<evidence type="ECO:0000256" key="2">
    <source>
        <dbReference type="PROSITE-ProRule" id="PRU00339"/>
    </source>
</evidence>
<evidence type="ECO:0000256" key="3">
    <source>
        <dbReference type="SAM" id="MobiDB-lite"/>
    </source>
</evidence>
<dbReference type="PROSITE" id="PS50005">
    <property type="entry name" value="TPR"/>
    <property type="match status" value="1"/>
</dbReference>
<feature type="compositionally biased region" description="Polar residues" evidence="3">
    <location>
        <begin position="1647"/>
        <end position="1665"/>
    </location>
</feature>
<organism evidence="5 6">
    <name type="scientific">Tritrichomonas foetus</name>
    <dbReference type="NCBI Taxonomy" id="1144522"/>
    <lineage>
        <taxon>Eukaryota</taxon>
        <taxon>Metamonada</taxon>
        <taxon>Parabasalia</taxon>
        <taxon>Tritrichomonadida</taxon>
        <taxon>Tritrichomonadidae</taxon>
        <taxon>Tritrichomonas</taxon>
    </lineage>
</organism>
<feature type="compositionally biased region" description="Low complexity" evidence="3">
    <location>
        <begin position="1666"/>
        <end position="1677"/>
    </location>
</feature>
<feature type="domain" description="Protein kinase" evidence="4">
    <location>
        <begin position="319"/>
        <end position="763"/>
    </location>
</feature>
<dbReference type="SMART" id="SM00220">
    <property type="entry name" value="S_TKc"/>
    <property type="match status" value="1"/>
</dbReference>
<dbReference type="Pfam" id="PF13432">
    <property type="entry name" value="TPR_16"/>
    <property type="match status" value="1"/>
</dbReference>
<dbReference type="SMART" id="SM00028">
    <property type="entry name" value="TPR"/>
    <property type="match status" value="5"/>
</dbReference>
<dbReference type="PROSITE" id="PS50011">
    <property type="entry name" value="PROTEIN_KINASE_DOM"/>
    <property type="match status" value="1"/>
</dbReference>
<dbReference type="RefSeq" id="XP_068346640.1">
    <property type="nucleotide sequence ID" value="XM_068496183.1"/>
</dbReference>
<dbReference type="InterPro" id="IPR011009">
    <property type="entry name" value="Kinase-like_dom_sf"/>
</dbReference>
<dbReference type="GeneID" id="94830887"/>
<dbReference type="GO" id="GO:0005524">
    <property type="term" value="F:ATP binding"/>
    <property type="evidence" value="ECO:0007669"/>
    <property type="project" value="InterPro"/>
</dbReference>
<dbReference type="OrthoDB" id="272077at2759"/>
<dbReference type="PANTHER" id="PTHR11102:SF160">
    <property type="entry name" value="ERAD-ASSOCIATED E3 UBIQUITIN-PROTEIN LIGASE COMPONENT HRD3"/>
    <property type="match status" value="1"/>
</dbReference>
<keyword evidence="6" id="KW-1185">Reference proteome</keyword>
<feature type="repeat" description="TPR" evidence="2">
    <location>
        <begin position="1515"/>
        <end position="1548"/>
    </location>
</feature>
<dbReference type="EMBL" id="MLAK01001393">
    <property type="protein sequence ID" value="OHS93503.1"/>
    <property type="molecule type" value="Genomic_DNA"/>
</dbReference>
<dbReference type="SMART" id="SM00671">
    <property type="entry name" value="SEL1"/>
    <property type="match status" value="19"/>
</dbReference>
<comment type="similarity">
    <text evidence="1">Belongs to the sel-1 family.</text>
</comment>